<proteinExistence type="inferred from homology"/>
<dbReference type="HOGENOM" id="CLU_041299_0_0_1"/>
<dbReference type="eggNOG" id="ENOG502S1HA">
    <property type="taxonomic scope" value="Eukaryota"/>
</dbReference>
<dbReference type="PANTHER" id="PTHR31841">
    <property type="entry name" value="PROTEIN FAM72A-RELATED"/>
    <property type="match status" value="1"/>
</dbReference>
<protein>
    <recommendedName>
        <fullName evidence="5">Protein FAM72</fullName>
    </recommendedName>
</protein>
<dbReference type="InParanoid" id="W4K3Q9"/>
<organism evidence="3 4">
    <name type="scientific">Heterobasidion irregulare (strain TC 32-1)</name>
    <dbReference type="NCBI Taxonomy" id="747525"/>
    <lineage>
        <taxon>Eukaryota</taxon>
        <taxon>Fungi</taxon>
        <taxon>Dikarya</taxon>
        <taxon>Basidiomycota</taxon>
        <taxon>Agaricomycotina</taxon>
        <taxon>Agaricomycetes</taxon>
        <taxon>Russulales</taxon>
        <taxon>Bondarzewiaceae</taxon>
        <taxon>Heterobasidion</taxon>
        <taxon>Heterobasidion annosum species complex</taxon>
    </lineage>
</organism>
<evidence type="ECO:0000256" key="2">
    <source>
        <dbReference type="SAM" id="MobiDB-lite"/>
    </source>
</evidence>
<evidence type="ECO:0000313" key="3">
    <source>
        <dbReference type="EMBL" id="ETW80364.1"/>
    </source>
</evidence>
<dbReference type="Pfam" id="PF14976">
    <property type="entry name" value="YPEH2ZP"/>
    <property type="match status" value="1"/>
</dbReference>
<dbReference type="GeneID" id="20676980"/>
<dbReference type="EMBL" id="KI925459">
    <property type="protein sequence ID" value="ETW80364.1"/>
    <property type="molecule type" value="Genomic_DNA"/>
</dbReference>
<dbReference type="GO" id="GO:0005829">
    <property type="term" value="C:cytosol"/>
    <property type="evidence" value="ECO:0007669"/>
    <property type="project" value="UniProtKB-ARBA"/>
</dbReference>
<evidence type="ECO:0008006" key="5">
    <source>
        <dbReference type="Google" id="ProtNLM"/>
    </source>
</evidence>
<dbReference type="InterPro" id="IPR026768">
    <property type="entry name" value="YPEH2ZP"/>
</dbReference>
<comment type="similarity">
    <text evidence="1">Belongs to the FAM72 family.</text>
</comment>
<dbReference type="KEGG" id="hir:HETIRDRAFT_459248"/>
<feature type="region of interest" description="Disordered" evidence="2">
    <location>
        <begin position="272"/>
        <end position="293"/>
    </location>
</feature>
<evidence type="ECO:0000313" key="4">
    <source>
        <dbReference type="Proteomes" id="UP000030671"/>
    </source>
</evidence>
<keyword evidence="4" id="KW-1185">Reference proteome</keyword>
<dbReference type="AlphaFoldDB" id="W4K3Q9"/>
<reference evidence="3 4" key="1">
    <citation type="journal article" date="2012" name="New Phytol.">
        <title>Insight into trade-off between wood decay and parasitism from the genome of a fungal forest pathogen.</title>
        <authorList>
            <person name="Olson A."/>
            <person name="Aerts A."/>
            <person name="Asiegbu F."/>
            <person name="Belbahri L."/>
            <person name="Bouzid O."/>
            <person name="Broberg A."/>
            <person name="Canback B."/>
            <person name="Coutinho P.M."/>
            <person name="Cullen D."/>
            <person name="Dalman K."/>
            <person name="Deflorio G."/>
            <person name="van Diepen L.T."/>
            <person name="Dunand C."/>
            <person name="Duplessis S."/>
            <person name="Durling M."/>
            <person name="Gonthier P."/>
            <person name="Grimwood J."/>
            <person name="Fossdal C.G."/>
            <person name="Hansson D."/>
            <person name="Henrissat B."/>
            <person name="Hietala A."/>
            <person name="Himmelstrand K."/>
            <person name="Hoffmeister D."/>
            <person name="Hogberg N."/>
            <person name="James T.Y."/>
            <person name="Karlsson M."/>
            <person name="Kohler A."/>
            <person name="Kues U."/>
            <person name="Lee Y.H."/>
            <person name="Lin Y.C."/>
            <person name="Lind M."/>
            <person name="Lindquist E."/>
            <person name="Lombard V."/>
            <person name="Lucas S."/>
            <person name="Lunden K."/>
            <person name="Morin E."/>
            <person name="Murat C."/>
            <person name="Park J."/>
            <person name="Raffaello T."/>
            <person name="Rouze P."/>
            <person name="Salamov A."/>
            <person name="Schmutz J."/>
            <person name="Solheim H."/>
            <person name="Stahlberg J."/>
            <person name="Velez H."/>
            <person name="de Vries R.P."/>
            <person name="Wiebenga A."/>
            <person name="Woodward S."/>
            <person name="Yakovlev I."/>
            <person name="Garbelotto M."/>
            <person name="Martin F."/>
            <person name="Grigoriev I.V."/>
            <person name="Stenlid J."/>
        </authorList>
    </citation>
    <scope>NUCLEOTIDE SEQUENCE [LARGE SCALE GENOMIC DNA]</scope>
    <source>
        <strain evidence="3 4">TC 32-1</strain>
    </source>
</reference>
<feature type="compositionally biased region" description="Pro residues" evidence="2">
    <location>
        <begin position="276"/>
        <end position="288"/>
    </location>
</feature>
<gene>
    <name evidence="3" type="ORF">HETIRDRAFT_459248</name>
</gene>
<dbReference type="Proteomes" id="UP000030671">
    <property type="component" value="Unassembled WGS sequence"/>
</dbReference>
<name>W4K3Q9_HETIT</name>
<accession>W4K3Q9</accession>
<evidence type="ECO:0000256" key="1">
    <source>
        <dbReference type="ARBA" id="ARBA00006888"/>
    </source>
</evidence>
<dbReference type="OrthoDB" id="2526683at2759"/>
<dbReference type="RefSeq" id="XP_009547124.1">
    <property type="nucleotide sequence ID" value="XM_009548829.1"/>
</dbReference>
<dbReference type="STRING" id="747525.W4K3Q9"/>
<sequence length="397" mass="42871">MPAVASPSSGNEHLDRDLSRRHTLSASRVVHTHTPAHDPFVHTNVPYDPVPTSNPYSHPVTHPPMPERIFPPSSLSLSFPAQFPSPAAVHYHHPLSRNSTSPQGTWAYPAHTQWVGSSNIAQVNVSVNIPSPPPQVAHKVWLLDCKNCMTFLTNRGMKAVLLLRPHVPLYSTDALPINCSAYSATPTPVLPSRAPSADPPRTCECLTQTLCCHGCGNGVGYMIVIPCARCTSSISATNRATNGHRFVFHSTEIVASERHYIADEPGVLPFYTDSSPAPPPVSPPPFLPPSTSHELPIPIPPWESSFRSLTPSPPLSPVTPGDSPASMPSLVSFSALAPQSPFPVVSAAFVDPLKPGNFPLRAGDVLYWHQLARNGEIPGVAEDKRARGKRMGFAFDR</sequence>
<dbReference type="PANTHER" id="PTHR31841:SF1">
    <property type="entry name" value="PROTEIN FAM72A-RELATED"/>
    <property type="match status" value="1"/>
</dbReference>